<dbReference type="InterPro" id="IPR043502">
    <property type="entry name" value="DNA/RNA_pol_sf"/>
</dbReference>
<dbReference type="SUPFAM" id="SSF56672">
    <property type="entry name" value="DNA/RNA polymerases"/>
    <property type="match status" value="1"/>
</dbReference>
<proteinExistence type="predicted"/>
<name>A0A2V0RB29_9ZZZZ</name>
<keyword evidence="1" id="KW-0547">Nucleotide-binding</keyword>
<protein>
    <submittedName>
        <fullName evidence="2">RdRp</fullName>
    </submittedName>
</protein>
<dbReference type="GO" id="GO:0003968">
    <property type="term" value="F:RNA-directed RNA polymerase activity"/>
    <property type="evidence" value="ECO:0007669"/>
    <property type="project" value="InterPro"/>
</dbReference>
<dbReference type="GO" id="GO:0003723">
    <property type="term" value="F:RNA binding"/>
    <property type="evidence" value="ECO:0007669"/>
    <property type="project" value="InterPro"/>
</dbReference>
<dbReference type="Pfam" id="PF02123">
    <property type="entry name" value="RdRP_4"/>
    <property type="match status" value="1"/>
</dbReference>
<evidence type="ECO:0000313" key="2">
    <source>
        <dbReference type="EMBL" id="GBH22566.1"/>
    </source>
</evidence>
<reference evidence="2" key="1">
    <citation type="submission" date="2017-04" db="EMBL/GenBank/DDBJ databases">
        <title>Unveiling RNA virosphere associated with marine microorganisms.</title>
        <authorList>
            <person name="Urayama S."/>
            <person name="Takaki Y."/>
            <person name="Nishi S."/>
            <person name="Yoshida Y."/>
            <person name="Deguchi S."/>
            <person name="Takai K."/>
            <person name="Nunoura T."/>
        </authorList>
    </citation>
    <scope>NUCLEOTIDE SEQUENCE</scope>
</reference>
<organism evidence="2">
    <name type="scientific">viral metagenome</name>
    <dbReference type="NCBI Taxonomy" id="1070528"/>
    <lineage>
        <taxon>unclassified sequences</taxon>
        <taxon>metagenomes</taxon>
        <taxon>organismal metagenomes</taxon>
    </lineage>
</organism>
<accession>A0A2V0RB29</accession>
<dbReference type="EMBL" id="BDQC01000164">
    <property type="protein sequence ID" value="GBH22566.1"/>
    <property type="molecule type" value="Genomic_RNA"/>
</dbReference>
<dbReference type="GO" id="GO:0000166">
    <property type="term" value="F:nucleotide binding"/>
    <property type="evidence" value="ECO:0007669"/>
    <property type="project" value="UniProtKB-KW"/>
</dbReference>
<dbReference type="GO" id="GO:0006351">
    <property type="term" value="P:DNA-templated transcription"/>
    <property type="evidence" value="ECO:0007669"/>
    <property type="project" value="InterPro"/>
</dbReference>
<evidence type="ECO:0000256" key="1">
    <source>
        <dbReference type="ARBA" id="ARBA00022741"/>
    </source>
</evidence>
<dbReference type="InterPro" id="IPR001795">
    <property type="entry name" value="RNA-dir_pol_luteovirus"/>
</dbReference>
<comment type="caution">
    <text evidence="2">The sequence shown here is derived from an EMBL/GenBank/DDBJ whole genome shotgun (WGS) entry which is preliminary data.</text>
</comment>
<dbReference type="AlphaFoldDB" id="A0A2V0RB29"/>
<sequence length="669" mass="75503">MDACKALGTVAKRHGELLFPGFWMALVDWNLSFGATPNGEEDFSEQLEAWVHTEKEEDRPGSARRVMVEDGLAALKRKQMLLPPQLGFEEFLRRPSLWLVNGSTTGKRLRGSRATKFSTFLASSNTEMKAALYDGSQVDYVVLEKREKGKLRNLVTSPWSMHVQMSWLAQGAEDALETVFPTTLSNRITKMARWKTWRQMMVSRIGVPIDQSTFDHVPWMDLMIEVCEWVIAQGRAQSPEPGRHDEVGTILLRRLRSARVHWNGHTWAHIRGLLSGWRWTSILGTIINYVEFLGVVFALGRPEPPPETFCLQGDDLLAFVGSWAEAYAMVKVYMDTLPVNPKKFFVDANRTEFLRYVLTPESRAGYLARAVPSILHANAWAGGKLSARAMAEQWSQVVGRGADLARARSHMVADICGMTRCQAQDVLDLLRTPKSVGGLGLELERAYAEPVRWMTLEEQSYDGAAWERRRVAKTQIELVPKDVQQHAAATMADRGGLFADAQVAAGAAESMLEAVEGQGWNAASQERTKVVSTEVIYVDMAVADTRKIQRPTLLIDPMFVRAVVVKLLPGGWTAVQRVIAEHDRLWVFLLWRAWSRNVWIDWIANSARPVAHNAWGLAPEVQSAMVEVLEEEGLFTWGKVTRLKLVQRSLLFEMRSRTLYRDEKVWIGC</sequence>